<feature type="domain" description="RING-type" evidence="1">
    <location>
        <begin position="131"/>
        <end position="169"/>
    </location>
</feature>
<dbReference type="InterPro" id="IPR003111">
    <property type="entry name" value="Lon_prtase_N"/>
</dbReference>
<dbReference type="SMART" id="SM00028">
    <property type="entry name" value="TPR"/>
    <property type="match status" value="2"/>
</dbReference>
<evidence type="ECO:0000259" key="2">
    <source>
        <dbReference type="PROSITE" id="PS51787"/>
    </source>
</evidence>
<dbReference type="PROSITE" id="PS00518">
    <property type="entry name" value="ZF_RING_1"/>
    <property type="match status" value="2"/>
</dbReference>
<accession>A0A7D9IPZ1</accession>
<protein>
    <submittedName>
        <fullName evidence="3">LON peptidase N-terminal domain and RING finger 3 isoform X1</fullName>
    </submittedName>
</protein>
<dbReference type="SMART" id="SM00184">
    <property type="entry name" value="RING"/>
    <property type="match status" value="2"/>
</dbReference>
<evidence type="ECO:0000259" key="1">
    <source>
        <dbReference type="PROSITE" id="PS50089"/>
    </source>
</evidence>
<name>A0A7D9IPZ1_PARCT</name>
<dbReference type="Pfam" id="PF13445">
    <property type="entry name" value="zf-RING_UBOX"/>
    <property type="match status" value="1"/>
</dbReference>
<dbReference type="InterPro" id="IPR027370">
    <property type="entry name" value="Znf-RING_euk"/>
</dbReference>
<comment type="caution">
    <text evidence="3">The sequence shown here is derived from an EMBL/GenBank/DDBJ whole genome shotgun (WGS) entry which is preliminary data.</text>
</comment>
<dbReference type="AlphaFoldDB" id="A0A7D9IPZ1"/>
<dbReference type="PANTHER" id="PTHR23327">
    <property type="entry name" value="RING FINGER PROTEIN 127"/>
    <property type="match status" value="1"/>
</dbReference>
<dbReference type="GO" id="GO:0005737">
    <property type="term" value="C:cytoplasm"/>
    <property type="evidence" value="ECO:0007669"/>
    <property type="project" value="UniProtKB-ARBA"/>
</dbReference>
<dbReference type="InterPro" id="IPR011990">
    <property type="entry name" value="TPR-like_helical_dom_sf"/>
</dbReference>
<dbReference type="Pfam" id="PF13923">
    <property type="entry name" value="zf-C3HC4_2"/>
    <property type="match status" value="1"/>
</dbReference>
<dbReference type="InterPro" id="IPR013083">
    <property type="entry name" value="Znf_RING/FYVE/PHD"/>
</dbReference>
<proteinExistence type="predicted"/>
<dbReference type="Gene3D" id="2.30.130.40">
    <property type="entry name" value="LON domain-like"/>
    <property type="match status" value="1"/>
</dbReference>
<dbReference type="PANTHER" id="PTHR23327:SF42">
    <property type="entry name" value="LON PEPTIDASE N-TERMINAL DOMAIN AND RING FINGER PROTEIN C14F5.10C"/>
    <property type="match status" value="1"/>
</dbReference>
<reference evidence="3" key="1">
    <citation type="submission" date="2020-04" db="EMBL/GenBank/DDBJ databases">
        <authorList>
            <person name="Alioto T."/>
            <person name="Alioto T."/>
            <person name="Gomez Garrido J."/>
        </authorList>
    </citation>
    <scope>NUCLEOTIDE SEQUENCE</scope>
    <source>
        <strain evidence="3">A484AB</strain>
    </source>
</reference>
<evidence type="ECO:0000313" key="4">
    <source>
        <dbReference type="Proteomes" id="UP001152795"/>
    </source>
</evidence>
<dbReference type="SUPFAM" id="SSF57850">
    <property type="entry name" value="RING/U-box"/>
    <property type="match status" value="2"/>
</dbReference>
<dbReference type="PROSITE" id="PS51787">
    <property type="entry name" value="LON_N"/>
    <property type="match status" value="1"/>
</dbReference>
<dbReference type="Gene3D" id="1.25.40.10">
    <property type="entry name" value="Tetratricopeptide repeat domain"/>
    <property type="match status" value="1"/>
</dbReference>
<dbReference type="InterPro" id="IPR046336">
    <property type="entry name" value="Lon_prtase_N_sf"/>
</dbReference>
<dbReference type="InterPro" id="IPR001841">
    <property type="entry name" value="Znf_RING"/>
</dbReference>
<feature type="domain" description="Lon N-terminal" evidence="2">
    <location>
        <begin position="552"/>
        <end position="748"/>
    </location>
</feature>
<organism evidence="3 4">
    <name type="scientific">Paramuricea clavata</name>
    <name type="common">Red gorgonian</name>
    <name type="synonym">Violescent sea-whip</name>
    <dbReference type="NCBI Taxonomy" id="317549"/>
    <lineage>
        <taxon>Eukaryota</taxon>
        <taxon>Metazoa</taxon>
        <taxon>Cnidaria</taxon>
        <taxon>Anthozoa</taxon>
        <taxon>Octocorallia</taxon>
        <taxon>Malacalcyonacea</taxon>
        <taxon>Plexauridae</taxon>
        <taxon>Paramuricea</taxon>
    </lineage>
</organism>
<dbReference type="EMBL" id="CACRXK020007688">
    <property type="protein sequence ID" value="CAB4012929.1"/>
    <property type="molecule type" value="Genomic_DNA"/>
</dbReference>
<dbReference type="SUPFAM" id="SSF88697">
    <property type="entry name" value="PUA domain-like"/>
    <property type="match status" value="1"/>
</dbReference>
<dbReference type="Pfam" id="PF02190">
    <property type="entry name" value="LON_substr_bdg"/>
    <property type="match status" value="1"/>
</dbReference>
<evidence type="ECO:0000313" key="3">
    <source>
        <dbReference type="EMBL" id="CAB4012929.1"/>
    </source>
</evidence>
<dbReference type="InterPro" id="IPR015947">
    <property type="entry name" value="PUA-like_sf"/>
</dbReference>
<dbReference type="SMART" id="SM00464">
    <property type="entry name" value="LON"/>
    <property type="match status" value="1"/>
</dbReference>
<dbReference type="InterPro" id="IPR017907">
    <property type="entry name" value="Znf_RING_CS"/>
</dbReference>
<dbReference type="SUPFAM" id="SSF48452">
    <property type="entry name" value="TPR-like"/>
    <property type="match status" value="1"/>
</dbReference>
<dbReference type="Proteomes" id="UP001152795">
    <property type="component" value="Unassembled WGS sequence"/>
</dbReference>
<gene>
    <name evidence="3" type="ORF">PACLA_8A051943</name>
</gene>
<dbReference type="OrthoDB" id="264917at2759"/>
<feature type="domain" description="RING-type" evidence="1">
    <location>
        <begin position="460"/>
        <end position="498"/>
    </location>
</feature>
<dbReference type="Gene3D" id="3.30.40.10">
    <property type="entry name" value="Zinc/RING finger domain, C3HC4 (zinc finger)"/>
    <property type="match status" value="2"/>
</dbReference>
<dbReference type="InterPro" id="IPR019734">
    <property type="entry name" value="TPR_rpt"/>
</dbReference>
<keyword evidence="4" id="KW-1185">Reference proteome</keyword>
<dbReference type="PROSITE" id="PS50089">
    <property type="entry name" value="ZF_RING_2"/>
    <property type="match status" value="2"/>
</dbReference>
<dbReference type="CDD" id="cd16514">
    <property type="entry name" value="RING-HC_LONFs_rpt2"/>
    <property type="match status" value="1"/>
</dbReference>
<dbReference type="PROSITE" id="PS50005">
    <property type="entry name" value="TPR"/>
    <property type="match status" value="1"/>
</dbReference>
<sequence length="751" mass="86242">MRTEIIFSADQAHKSSTRLLLFFRIHIYIREQHKTYTCTTYNIRTMLSYQFMGKQKKQQCNSLGNNSVKIRRVDKAFEPYRQAFIHGDIQQQSYIINEFVSSLVAAEYAKLTEERGYCMEKCLPIEEIFTCNLCRELLHVPVTLVCGHTFCLECLGNYEREGRTMCPGCGQESNLHYTSNIVVRELSRICFPEKTSIRNCIVEANNLLRERKMEEFMELTKNLLTKYPENVDLLHLRANGYQCLKSYSDALNVLDFACTLAPFCTKVLYARGELLASIDEPEEAMVMFLRASALKPNDLTYRGRLTSCLEKPLRNICNSSELCSPSSSYNADHEATTKRVLKGLPVKSEPNFDESTTTAQNMSRRRPACINEDGQVGHRNVAVTMNSNEHAFTTDSTDHRGDPTCRTDATEKTVDTLMDQDRSCYKKEETKNISQCQRVSCIQRNIIVPPKSNIPSELECKLCFNLLYEPVTTSCGHSFCRACLERCLDHRFHCPCCRTNLQSYLEHFIMKNVGTCKVLESLCLLKFKDEYQTRRLAYEKELLDFSRCESNKDEIPIFVCTLAVPDIACPLHIFEPRYKLMIRRCIESGSRQFGMCAPDPEQTFATVGTMLHINDVNFLPDGRSVVHTVGSRRFQVLERGLQDGYNTAKVAWLQDECDESDYTKLNCEVYNMMIQWFEKLPSEQKICIVKAVGRLPDALQGTNENGPSWLWWLLVAMPLNHEAKQIILSMTSITERLNSAKRFLAILLSRL</sequence>